<dbReference type="Proteomes" id="UP000183557">
    <property type="component" value="Unassembled WGS sequence"/>
</dbReference>
<dbReference type="OrthoDB" id="9808024at2"/>
<keyword evidence="6" id="KW-0198">Cysteine biosynthesis</keyword>
<dbReference type="GO" id="GO:0016765">
    <property type="term" value="F:transferase activity, transferring alkyl or aryl (other than methyl) groups"/>
    <property type="evidence" value="ECO:0007669"/>
    <property type="project" value="UniProtKB-ARBA"/>
</dbReference>
<reference evidence="9" key="1">
    <citation type="submission" date="2016-10" db="EMBL/GenBank/DDBJ databases">
        <authorList>
            <person name="Varghese N."/>
            <person name="Submissions S."/>
        </authorList>
    </citation>
    <scope>NUCLEOTIDE SEQUENCE [LARGE SCALE GENOMIC DNA]</scope>
    <source>
        <strain evidence="9">CGMCC 1.3704</strain>
    </source>
</reference>
<dbReference type="RefSeq" id="WP_075037456.1">
    <property type="nucleotide sequence ID" value="NZ_FOSB01000009.1"/>
</dbReference>
<keyword evidence="3" id="KW-0028">Amino-acid biosynthesis</keyword>
<dbReference type="Pfam" id="PF00291">
    <property type="entry name" value="PALP"/>
    <property type="match status" value="1"/>
</dbReference>
<dbReference type="GO" id="GO:0006535">
    <property type="term" value="P:cysteine biosynthetic process from serine"/>
    <property type="evidence" value="ECO:0007669"/>
    <property type="project" value="InterPro"/>
</dbReference>
<proteinExistence type="inferred from homology"/>
<evidence type="ECO:0000256" key="6">
    <source>
        <dbReference type="ARBA" id="ARBA00023192"/>
    </source>
</evidence>
<dbReference type="Gene3D" id="3.40.50.1100">
    <property type="match status" value="2"/>
</dbReference>
<comment type="similarity">
    <text evidence="2">Belongs to the cysteine synthase/cystathionine beta-synthase family.</text>
</comment>
<evidence type="ECO:0000259" key="7">
    <source>
        <dbReference type="Pfam" id="PF00291"/>
    </source>
</evidence>
<dbReference type="AlphaFoldDB" id="A0A1I3XXP2"/>
<accession>A0A1I3XXP2</accession>
<dbReference type="FunFam" id="3.40.50.1100:FF:000118">
    <property type="entry name" value="Related to CYS4-cystathionine beta-synthase"/>
    <property type="match status" value="1"/>
</dbReference>
<dbReference type="FunFam" id="3.40.50.1100:FF:000016">
    <property type="entry name" value="Cysteine synthase A"/>
    <property type="match status" value="1"/>
</dbReference>
<gene>
    <name evidence="8" type="ORF">SAMN04487936_109163</name>
</gene>
<keyword evidence="9" id="KW-1185">Reference proteome</keyword>
<evidence type="ECO:0000256" key="5">
    <source>
        <dbReference type="ARBA" id="ARBA00022898"/>
    </source>
</evidence>
<keyword evidence="5" id="KW-0663">Pyridoxal phosphate</keyword>
<evidence type="ECO:0000313" key="8">
    <source>
        <dbReference type="EMBL" id="SFK23766.1"/>
    </source>
</evidence>
<dbReference type="InterPro" id="IPR001926">
    <property type="entry name" value="TrpB-like_PALP"/>
</dbReference>
<sequence length="305" mass="33038">MGYVKNIQSLIGQTPMIELTHSEIPNQARIFAKLEFMNPGGSIKDRLGLKLIEDALERGLLEPGGTIIEPTAGNTGIGLALAAIGKGFRVIFVTPEKFSQEKQMLMRALGAQVINTPTEKGMKGAIKKAERLSRNTSNSFSPQQFNNQANPAAYYETLGPEIYKDLNGDIDIFVAGAGTGGTFMGVSKYLKEQNNGIKTVIVEPEGSILNGGEPGSHRTEGIGMEFLPFYMDTKYFDAIHTISDEYAFQQVKKLALNEGLLVASSSGAVFEAALREASQAQPGANIVTIFPDSSERYLSQGIYEE</sequence>
<evidence type="ECO:0000313" key="9">
    <source>
        <dbReference type="Proteomes" id="UP000183557"/>
    </source>
</evidence>
<evidence type="ECO:0000256" key="2">
    <source>
        <dbReference type="ARBA" id="ARBA00007103"/>
    </source>
</evidence>
<name>A0A1I3XXP2_HALDA</name>
<evidence type="ECO:0000256" key="3">
    <source>
        <dbReference type="ARBA" id="ARBA00022605"/>
    </source>
</evidence>
<dbReference type="CDD" id="cd01561">
    <property type="entry name" value="CBS_like"/>
    <property type="match status" value="1"/>
</dbReference>
<dbReference type="InterPro" id="IPR036052">
    <property type="entry name" value="TrpB-like_PALP_sf"/>
</dbReference>
<protein>
    <submittedName>
        <fullName evidence="8">O-acetylserine dependent cystathionine beta-synthase</fullName>
    </submittedName>
</protein>
<dbReference type="InterPro" id="IPR050214">
    <property type="entry name" value="Cys_Synth/Cystath_Beta-Synth"/>
</dbReference>
<dbReference type="PANTHER" id="PTHR10314">
    <property type="entry name" value="CYSTATHIONINE BETA-SYNTHASE"/>
    <property type="match status" value="1"/>
</dbReference>
<evidence type="ECO:0000256" key="1">
    <source>
        <dbReference type="ARBA" id="ARBA00001933"/>
    </source>
</evidence>
<comment type="cofactor">
    <cofactor evidence="1">
        <name>pyridoxal 5'-phosphate</name>
        <dbReference type="ChEBI" id="CHEBI:597326"/>
    </cofactor>
</comment>
<dbReference type="STRING" id="240302.BN982_02736"/>
<dbReference type="InterPro" id="IPR001216">
    <property type="entry name" value="P-phosphate_BS"/>
</dbReference>
<dbReference type="EMBL" id="FOSB01000009">
    <property type="protein sequence ID" value="SFK23766.1"/>
    <property type="molecule type" value="Genomic_DNA"/>
</dbReference>
<organism evidence="8 9">
    <name type="scientific">Halobacillus dabanensis</name>
    <dbReference type="NCBI Taxonomy" id="240302"/>
    <lineage>
        <taxon>Bacteria</taxon>
        <taxon>Bacillati</taxon>
        <taxon>Bacillota</taxon>
        <taxon>Bacilli</taxon>
        <taxon>Bacillales</taxon>
        <taxon>Bacillaceae</taxon>
        <taxon>Halobacillus</taxon>
    </lineage>
</organism>
<evidence type="ECO:0000256" key="4">
    <source>
        <dbReference type="ARBA" id="ARBA00022679"/>
    </source>
</evidence>
<keyword evidence="4" id="KW-0808">Transferase</keyword>
<dbReference type="PROSITE" id="PS00901">
    <property type="entry name" value="CYS_SYNTHASE"/>
    <property type="match status" value="1"/>
</dbReference>
<feature type="domain" description="Tryptophan synthase beta chain-like PALP" evidence="7">
    <location>
        <begin position="8"/>
        <end position="292"/>
    </location>
</feature>
<dbReference type="SUPFAM" id="SSF53686">
    <property type="entry name" value="Tryptophan synthase beta subunit-like PLP-dependent enzymes"/>
    <property type="match status" value="1"/>
</dbReference>